<feature type="binding site" evidence="11">
    <location>
        <position position="374"/>
    </location>
    <ligand>
        <name>Zn(2+)</name>
        <dbReference type="ChEBI" id="CHEBI:29105"/>
        <label>2</label>
        <note>catalytic</note>
    </ligand>
</feature>
<feature type="active site" description="Proton acceptor 1" evidence="5">
    <location>
        <position position="375"/>
    </location>
</feature>
<dbReference type="GO" id="GO:0006508">
    <property type="term" value="P:proteolysis"/>
    <property type="evidence" value="ECO:0007669"/>
    <property type="project" value="UniProtKB-KW"/>
</dbReference>
<evidence type="ECO:0000313" key="15">
    <source>
        <dbReference type="EMBL" id="CDG71381.1"/>
    </source>
</evidence>
<evidence type="ECO:0000256" key="13">
    <source>
        <dbReference type="RuleBase" id="RU361144"/>
    </source>
</evidence>
<dbReference type="EMBL" id="HAAD01005149">
    <property type="protein sequence ID" value="CDG71381.1"/>
    <property type="molecule type" value="mRNA"/>
</dbReference>
<evidence type="ECO:0000256" key="2">
    <source>
        <dbReference type="ARBA" id="ARBA00022729"/>
    </source>
</evidence>
<feature type="disulfide bond" evidence="9">
    <location>
        <begin position="529"/>
        <end position="541"/>
    </location>
</feature>
<evidence type="ECO:0000256" key="10">
    <source>
        <dbReference type="PIRSR" id="PIRSR601548-6"/>
    </source>
</evidence>
<dbReference type="PROSITE" id="PS52011">
    <property type="entry name" value="PEPTIDASE_M2"/>
    <property type="match status" value="1"/>
</dbReference>
<keyword evidence="13" id="KW-0121">Carboxypeptidase</keyword>
<feature type="glycosylation site" description="N-linked (GlcNAc...) asparagine" evidence="6">
    <location>
        <position position="54"/>
    </location>
</feature>
<proteinExistence type="evidence at transcript level"/>
<dbReference type="SUPFAM" id="SSF55486">
    <property type="entry name" value="Metalloproteases ('zincins'), catalytic domain"/>
    <property type="match status" value="1"/>
</dbReference>
<organism evidence="15">
    <name type="scientific">Hydra vulgaris</name>
    <name type="common">Hydra</name>
    <name type="synonym">Hydra attenuata</name>
    <dbReference type="NCBI Taxonomy" id="6087"/>
    <lineage>
        <taxon>Eukaryota</taxon>
        <taxon>Metazoa</taxon>
        <taxon>Cnidaria</taxon>
        <taxon>Hydrozoa</taxon>
        <taxon>Hydroidolina</taxon>
        <taxon>Anthoathecata</taxon>
        <taxon>Aplanulata</taxon>
        <taxon>Hydridae</taxon>
        <taxon>Hydra</taxon>
    </lineage>
</organism>
<feature type="chain" id="PRO_5044738722" description="Angiotensin-converting enzyme" evidence="14">
    <location>
        <begin position="23"/>
        <end position="639"/>
    </location>
</feature>
<feature type="signal peptide" evidence="14">
    <location>
        <begin position="1"/>
        <end position="22"/>
    </location>
</feature>
<evidence type="ECO:0000256" key="7">
    <source>
        <dbReference type="PIRSR" id="PIRSR601548-2"/>
    </source>
</evidence>
<evidence type="ECO:0000256" key="1">
    <source>
        <dbReference type="ARBA" id="ARBA00008139"/>
    </source>
</evidence>
<dbReference type="PANTHER" id="PTHR10514">
    <property type="entry name" value="ANGIOTENSIN-CONVERTING ENZYME"/>
    <property type="match status" value="1"/>
</dbReference>
<dbReference type="GO" id="GO:0046872">
    <property type="term" value="F:metal ion binding"/>
    <property type="evidence" value="ECO:0007669"/>
    <property type="project" value="UniProtKB-KW"/>
</dbReference>
<keyword evidence="4 6" id="KW-0325">Glycoprotein</keyword>
<dbReference type="GO" id="GO:0008241">
    <property type="term" value="F:peptidyl-dipeptidase activity"/>
    <property type="evidence" value="ECO:0007669"/>
    <property type="project" value="InterPro"/>
</dbReference>
<name>T2MGZ8_HYDVU</name>
<dbReference type="EC" id="3.4.-.-" evidence="13"/>
<feature type="active site" description="Proton donor 1" evidence="5">
    <location>
        <position position="504"/>
    </location>
</feature>
<dbReference type="PRINTS" id="PR00791">
    <property type="entry name" value="PEPDIPTASEA"/>
</dbReference>
<evidence type="ECO:0000256" key="11">
    <source>
        <dbReference type="PIRSR" id="PIRSR601548-8"/>
    </source>
</evidence>
<gene>
    <name evidence="15" type="primary">ACE</name>
</gene>
<accession>T2MGZ8</accession>
<feature type="binding site" evidence="11">
    <location>
        <position position="402"/>
    </location>
    <ligand>
        <name>Zn(2+)</name>
        <dbReference type="ChEBI" id="CHEBI:29105"/>
        <label>2</label>
        <note>catalytic</note>
    </ligand>
</feature>
<evidence type="ECO:0000256" key="9">
    <source>
        <dbReference type="PIRSR" id="PIRSR601548-4"/>
    </source>
</evidence>
<dbReference type="GO" id="GO:0004180">
    <property type="term" value="F:carboxypeptidase activity"/>
    <property type="evidence" value="ECO:0007669"/>
    <property type="project" value="UniProtKB-KW"/>
</dbReference>
<keyword evidence="8 13" id="KW-0862">Zinc</keyword>
<dbReference type="AlphaFoldDB" id="T2MGZ8"/>
<dbReference type="Pfam" id="PF01401">
    <property type="entry name" value="Peptidase_M2"/>
    <property type="match status" value="1"/>
</dbReference>
<dbReference type="GO" id="GO:0008237">
    <property type="term" value="F:metallopeptidase activity"/>
    <property type="evidence" value="ECO:0007669"/>
    <property type="project" value="UniProtKB-KW"/>
</dbReference>
<feature type="binding site" evidence="7">
    <location>
        <position position="513"/>
    </location>
    <ligand>
        <name>chloride</name>
        <dbReference type="ChEBI" id="CHEBI:17996"/>
        <label>1</label>
    </ligand>
</feature>
<evidence type="ECO:0000256" key="8">
    <source>
        <dbReference type="PIRSR" id="PIRSR601548-3"/>
    </source>
</evidence>
<feature type="binding site" evidence="8">
    <location>
        <position position="402"/>
    </location>
    <ligand>
        <name>Zn(2+)</name>
        <dbReference type="ChEBI" id="CHEBI:29105"/>
        <label>1</label>
        <note>catalytic</note>
    </ligand>
</feature>
<keyword evidence="13" id="KW-0645">Protease</keyword>
<reference evidence="15" key="1">
    <citation type="journal article" date="2013" name="Genome Biol. Evol.">
        <title>Punctuated emergences of genetic and phenotypic innovations in eumetazoan, bilaterian, euteleostome, and hominidae ancestors.</title>
        <authorList>
            <person name="Wenger Y."/>
            <person name="Galliot B."/>
        </authorList>
    </citation>
    <scope>NUCLEOTIDE SEQUENCE</scope>
    <source>
        <tissue evidence="15">Whole animals</tissue>
    </source>
</reference>
<dbReference type="CDD" id="cd06461">
    <property type="entry name" value="M2_ACE"/>
    <property type="match status" value="1"/>
</dbReference>
<dbReference type="GO" id="GO:0016020">
    <property type="term" value="C:membrane"/>
    <property type="evidence" value="ECO:0007669"/>
    <property type="project" value="InterPro"/>
</dbReference>
<protein>
    <recommendedName>
        <fullName evidence="13">Angiotensin-converting enzyme</fullName>
        <ecNumber evidence="13">3.4.-.-</ecNumber>
    </recommendedName>
</protein>
<dbReference type="OrthoDB" id="10029630at2759"/>
<evidence type="ECO:0000256" key="12">
    <source>
        <dbReference type="PROSITE-ProRule" id="PRU01355"/>
    </source>
</evidence>
<keyword evidence="2 14" id="KW-0732">Signal</keyword>
<feature type="binding site" evidence="8">
    <location>
        <position position="374"/>
    </location>
    <ligand>
        <name>Zn(2+)</name>
        <dbReference type="ChEBI" id="CHEBI:29105"/>
        <label>1</label>
        <note>catalytic</note>
    </ligand>
</feature>
<feature type="binding site" evidence="11">
    <location>
        <position position="378"/>
    </location>
    <ligand>
        <name>Zn(2+)</name>
        <dbReference type="ChEBI" id="CHEBI:29105"/>
        <label>2</label>
        <note>catalytic</note>
    </ligand>
</feature>
<comment type="cofactor">
    <cofactor evidence="13">
        <name>Zn(2+)</name>
        <dbReference type="ChEBI" id="CHEBI:29105"/>
    </cofactor>
    <text evidence="13">Binds 1 zinc ion per subunit.</text>
</comment>
<evidence type="ECO:0000256" key="5">
    <source>
        <dbReference type="PIRSR" id="PIRSR601548-1"/>
    </source>
</evidence>
<feature type="active site" description="Proton donor 2" evidence="10">
    <location>
        <position position="504"/>
    </location>
</feature>
<keyword evidence="13" id="KW-0378">Hydrolase</keyword>
<comment type="similarity">
    <text evidence="1 12 13">Belongs to the peptidase M2 family.</text>
</comment>
<evidence type="ECO:0000256" key="14">
    <source>
        <dbReference type="SAM" id="SignalP"/>
    </source>
</evidence>
<dbReference type="InterPro" id="IPR001548">
    <property type="entry name" value="Peptidase_M2"/>
</dbReference>
<keyword evidence="13" id="KW-0482">Metalloprotease</keyword>
<evidence type="ECO:0000256" key="3">
    <source>
        <dbReference type="ARBA" id="ARBA00023157"/>
    </source>
</evidence>
<dbReference type="OMA" id="IRNEIQG"/>
<evidence type="ECO:0000256" key="6">
    <source>
        <dbReference type="PIRSR" id="PIRSR601548-10"/>
    </source>
</evidence>
<dbReference type="PANTHER" id="PTHR10514:SF27">
    <property type="entry name" value="ANGIOTENSIN-CONVERTING ENZYME"/>
    <property type="match status" value="1"/>
</dbReference>
<evidence type="ECO:0000256" key="4">
    <source>
        <dbReference type="ARBA" id="ARBA00023180"/>
    </source>
</evidence>
<feature type="binding site" evidence="7">
    <location>
        <position position="213"/>
    </location>
    <ligand>
        <name>chloride</name>
        <dbReference type="ChEBI" id="CHEBI:17996"/>
        <label>1</label>
    </ligand>
</feature>
<dbReference type="Gene3D" id="1.10.1370.30">
    <property type="match status" value="1"/>
</dbReference>
<keyword evidence="8 13" id="KW-0479">Metal-binding</keyword>
<feature type="disulfide bond" evidence="9">
    <location>
        <begin position="339"/>
        <end position="361"/>
    </location>
</feature>
<feature type="binding site" evidence="8">
    <location>
        <position position="378"/>
    </location>
    <ligand>
        <name>Zn(2+)</name>
        <dbReference type="ChEBI" id="CHEBI:29105"/>
        <label>1</label>
        <note>catalytic</note>
    </ligand>
</feature>
<dbReference type="KEGG" id="hmg:100210213"/>
<feature type="active site" description="Proton acceptor 2" evidence="10">
    <location>
        <position position="375"/>
    </location>
</feature>
<sequence length="639" mass="73854">MSFAVFVLLIAACNENIISCNAKQSALDFLTDYNNKSKYMEYELAEASFIKATNITDYNTNVSEAASITYSKRMKEIRFEASKIDTTNVDADSKRQLQMLNVTMESKNAEIVKKISTIGGEMENLYSKATIPNNKKFIKLIPSEVNQLSLDQHLKKILAESHDPDELLYVWEEWHNRAGPPIRNLYTEFVKLNNIGAIENGFHDAGDYKRKVYEIDDLQNIVEKFWEELKPFYQELHSYVRYRLVAHYPNLVKDGEPIPAHLLGDMWAQSWANIFNLTVPYPDEPSLDVTAELKKKNYDYLKMFKKAEEFFTSIGWPSLPPSFWKKSMFVRPDDRNVTCHASAWDFSLVINGSQDVRVKMCTQVTQDDFNTIHHELGHIYYYLLYWDQPSLYRTGANPGFHEAVGDTLVLSVQIPDHLKEIGILESVSNSNGADINFLLKTAMEKIAFLPFGYLMDKWMWGVYSGDIQPSEYNKKWWEYKLKYQGVKPLTARNEEFFDPGAKYHIPADTSYIRYFFAHILQFTFHKHACKAAKYDGPLHKCSIYKSKEAGDAFGDMLKLGKSKTWQAALKQLTGSEELTADALNEYFSPLQTWLENQRKTKKYTLGWEGKPESNNSALFNINIHMLFVLLIFSLIELVF</sequence>
<comment type="caution">
    <text evidence="12">Lacks conserved residue(s) required for the propagation of feature annotation.</text>
</comment>
<keyword evidence="3 9" id="KW-1015">Disulfide bond</keyword>